<keyword evidence="1" id="KW-0808">Transferase</keyword>
<dbReference type="Proteomes" id="UP000765509">
    <property type="component" value="Unassembled WGS sequence"/>
</dbReference>
<dbReference type="EMBL" id="AVOT02039238">
    <property type="protein sequence ID" value="MBW0534253.1"/>
    <property type="molecule type" value="Genomic_DNA"/>
</dbReference>
<dbReference type="Pfam" id="PF17917">
    <property type="entry name" value="RT_RNaseH"/>
    <property type="match status" value="1"/>
</dbReference>
<evidence type="ECO:0000256" key="2">
    <source>
        <dbReference type="ARBA" id="ARBA00022695"/>
    </source>
</evidence>
<evidence type="ECO:0000256" key="6">
    <source>
        <dbReference type="ARBA" id="ARBA00022918"/>
    </source>
</evidence>
<proteinExistence type="predicted"/>
<organism evidence="8 9">
    <name type="scientific">Austropuccinia psidii MF-1</name>
    <dbReference type="NCBI Taxonomy" id="1389203"/>
    <lineage>
        <taxon>Eukaryota</taxon>
        <taxon>Fungi</taxon>
        <taxon>Dikarya</taxon>
        <taxon>Basidiomycota</taxon>
        <taxon>Pucciniomycotina</taxon>
        <taxon>Pucciniomycetes</taxon>
        <taxon>Pucciniales</taxon>
        <taxon>Sphaerophragmiaceae</taxon>
        <taxon>Austropuccinia</taxon>
    </lineage>
</organism>
<protein>
    <recommendedName>
        <fullName evidence="7">Reverse transcriptase RNase H-like domain-containing protein</fullName>
    </recommendedName>
</protein>
<keyword evidence="6" id="KW-0695">RNA-directed DNA polymerase</keyword>
<dbReference type="GO" id="GO:0016787">
    <property type="term" value="F:hydrolase activity"/>
    <property type="evidence" value="ECO:0007669"/>
    <property type="project" value="UniProtKB-KW"/>
</dbReference>
<dbReference type="GO" id="GO:0004519">
    <property type="term" value="F:endonuclease activity"/>
    <property type="evidence" value="ECO:0007669"/>
    <property type="project" value="UniProtKB-KW"/>
</dbReference>
<keyword evidence="5" id="KW-0378">Hydrolase</keyword>
<evidence type="ECO:0000256" key="5">
    <source>
        <dbReference type="ARBA" id="ARBA00022801"/>
    </source>
</evidence>
<dbReference type="GO" id="GO:0003964">
    <property type="term" value="F:RNA-directed DNA polymerase activity"/>
    <property type="evidence" value="ECO:0007669"/>
    <property type="project" value="UniProtKB-KW"/>
</dbReference>
<evidence type="ECO:0000256" key="3">
    <source>
        <dbReference type="ARBA" id="ARBA00022722"/>
    </source>
</evidence>
<gene>
    <name evidence="8" type="ORF">O181_073968</name>
</gene>
<keyword evidence="3" id="KW-0540">Nuclease</keyword>
<name>A0A9Q3FA51_9BASI</name>
<accession>A0A9Q3FA51</accession>
<comment type="caution">
    <text evidence="8">The sequence shown here is derived from an EMBL/GenBank/DDBJ whole genome shotgun (WGS) entry which is preliminary data.</text>
</comment>
<reference evidence="8" key="1">
    <citation type="submission" date="2021-03" db="EMBL/GenBank/DDBJ databases">
        <title>Draft genome sequence of rust myrtle Austropuccinia psidii MF-1, a brazilian biotype.</title>
        <authorList>
            <person name="Quecine M.C."/>
            <person name="Pachon D.M.R."/>
            <person name="Bonatelli M.L."/>
            <person name="Correr F.H."/>
            <person name="Franceschini L.M."/>
            <person name="Leite T.F."/>
            <person name="Margarido G.R.A."/>
            <person name="Almeida C.A."/>
            <person name="Ferrarezi J.A."/>
            <person name="Labate C.A."/>
        </authorList>
    </citation>
    <scope>NUCLEOTIDE SEQUENCE</scope>
    <source>
        <strain evidence="8">MF-1</strain>
    </source>
</reference>
<dbReference type="InterPro" id="IPR041373">
    <property type="entry name" value="RT_RNaseH"/>
</dbReference>
<feature type="domain" description="Reverse transcriptase RNase H-like" evidence="7">
    <location>
        <begin position="2"/>
        <end position="54"/>
    </location>
</feature>
<evidence type="ECO:0000256" key="1">
    <source>
        <dbReference type="ARBA" id="ARBA00022679"/>
    </source>
</evidence>
<evidence type="ECO:0000256" key="4">
    <source>
        <dbReference type="ARBA" id="ARBA00022759"/>
    </source>
</evidence>
<sequence>MECLFLVWALEKLYYYLDGSVLEVITEFNAVKLLLNMKTPNRHLLRWKIAIYEYRGNITIVNKAGNIHNNYDGLSIWELLNTPDNTSYVPANSEPQIPIEGTKITDLGT</sequence>
<evidence type="ECO:0000313" key="8">
    <source>
        <dbReference type="EMBL" id="MBW0534253.1"/>
    </source>
</evidence>
<keyword evidence="4" id="KW-0255">Endonuclease</keyword>
<keyword evidence="2" id="KW-0548">Nucleotidyltransferase</keyword>
<keyword evidence="9" id="KW-1185">Reference proteome</keyword>
<dbReference type="AlphaFoldDB" id="A0A9Q3FA51"/>
<evidence type="ECO:0000313" key="9">
    <source>
        <dbReference type="Proteomes" id="UP000765509"/>
    </source>
</evidence>
<evidence type="ECO:0000259" key="7">
    <source>
        <dbReference type="Pfam" id="PF17917"/>
    </source>
</evidence>